<evidence type="ECO:0000313" key="2">
    <source>
        <dbReference type="Proteomes" id="UP001341840"/>
    </source>
</evidence>
<evidence type="ECO:0000313" key="1">
    <source>
        <dbReference type="EMBL" id="MED6175663.1"/>
    </source>
</evidence>
<sequence>MQVQVLEDRRTTLKKRGRKWSIARLFRGWQLIRISAHFYCHALRSVATDGYWILGIEKCLGKAKENIGSKGFMKRSRKREEVACGVASRLHEQLLMLRTQLFMLHKQLCCLAKVAHVTINVGHATFADSKVACATSYIAHATCSPKMPKLKARIGISNLGA</sequence>
<accession>A0ABU6VSM8</accession>
<keyword evidence="2" id="KW-1185">Reference proteome</keyword>
<name>A0ABU6VSM8_9FABA</name>
<proteinExistence type="predicted"/>
<dbReference type="EMBL" id="JASCZI010152210">
    <property type="protein sequence ID" value="MED6175663.1"/>
    <property type="molecule type" value="Genomic_DNA"/>
</dbReference>
<organism evidence="1 2">
    <name type="scientific">Stylosanthes scabra</name>
    <dbReference type="NCBI Taxonomy" id="79078"/>
    <lineage>
        <taxon>Eukaryota</taxon>
        <taxon>Viridiplantae</taxon>
        <taxon>Streptophyta</taxon>
        <taxon>Embryophyta</taxon>
        <taxon>Tracheophyta</taxon>
        <taxon>Spermatophyta</taxon>
        <taxon>Magnoliopsida</taxon>
        <taxon>eudicotyledons</taxon>
        <taxon>Gunneridae</taxon>
        <taxon>Pentapetalae</taxon>
        <taxon>rosids</taxon>
        <taxon>fabids</taxon>
        <taxon>Fabales</taxon>
        <taxon>Fabaceae</taxon>
        <taxon>Papilionoideae</taxon>
        <taxon>50 kb inversion clade</taxon>
        <taxon>dalbergioids sensu lato</taxon>
        <taxon>Dalbergieae</taxon>
        <taxon>Pterocarpus clade</taxon>
        <taxon>Stylosanthes</taxon>
    </lineage>
</organism>
<gene>
    <name evidence="1" type="ORF">PIB30_080545</name>
</gene>
<protein>
    <submittedName>
        <fullName evidence="1">Uncharacterized protein</fullName>
    </submittedName>
</protein>
<comment type="caution">
    <text evidence="1">The sequence shown here is derived from an EMBL/GenBank/DDBJ whole genome shotgun (WGS) entry which is preliminary data.</text>
</comment>
<reference evidence="1 2" key="1">
    <citation type="journal article" date="2023" name="Plants (Basel)">
        <title>Bridging the Gap: Combining Genomics and Transcriptomics Approaches to Understand Stylosanthes scabra, an Orphan Legume from the Brazilian Caatinga.</title>
        <authorList>
            <person name="Ferreira-Neto J.R.C."/>
            <person name="da Silva M.D."/>
            <person name="Binneck E."/>
            <person name="de Melo N.F."/>
            <person name="da Silva R.H."/>
            <person name="de Melo A.L.T.M."/>
            <person name="Pandolfi V."/>
            <person name="Bustamante F.O."/>
            <person name="Brasileiro-Vidal A.C."/>
            <person name="Benko-Iseppon A.M."/>
        </authorList>
    </citation>
    <scope>NUCLEOTIDE SEQUENCE [LARGE SCALE GENOMIC DNA]</scope>
    <source>
        <tissue evidence="1">Leaves</tissue>
    </source>
</reference>
<dbReference type="Proteomes" id="UP001341840">
    <property type="component" value="Unassembled WGS sequence"/>
</dbReference>